<evidence type="ECO:0000256" key="1">
    <source>
        <dbReference type="SAM" id="MobiDB-lite"/>
    </source>
</evidence>
<feature type="region of interest" description="Disordered" evidence="1">
    <location>
        <begin position="87"/>
        <end position="112"/>
    </location>
</feature>
<gene>
    <name evidence="2" type="ORF">DCAF_LOCUS6612</name>
</gene>
<feature type="compositionally biased region" description="Basic and acidic residues" evidence="1">
    <location>
        <begin position="87"/>
        <end position="97"/>
    </location>
</feature>
<organism evidence="2 3">
    <name type="scientific">Dovyalis caffra</name>
    <dbReference type="NCBI Taxonomy" id="77055"/>
    <lineage>
        <taxon>Eukaryota</taxon>
        <taxon>Viridiplantae</taxon>
        <taxon>Streptophyta</taxon>
        <taxon>Embryophyta</taxon>
        <taxon>Tracheophyta</taxon>
        <taxon>Spermatophyta</taxon>
        <taxon>Magnoliopsida</taxon>
        <taxon>eudicotyledons</taxon>
        <taxon>Gunneridae</taxon>
        <taxon>Pentapetalae</taxon>
        <taxon>rosids</taxon>
        <taxon>fabids</taxon>
        <taxon>Malpighiales</taxon>
        <taxon>Salicaceae</taxon>
        <taxon>Flacourtieae</taxon>
        <taxon>Dovyalis</taxon>
    </lineage>
</organism>
<dbReference type="AlphaFoldDB" id="A0AAV1R8Q3"/>
<keyword evidence="3" id="KW-1185">Reference proteome</keyword>
<sequence length="112" mass="11795">MLEWPPESSVGHTENPSLADSRRPAIGEGLAVLTSLAGAPSEVVPFDPMVSEVGAATSEWILVFGRAEAALARIGGAGLGELRLSTSRELKGLEHKPRATRASQDEEDEAEC</sequence>
<dbReference type="Proteomes" id="UP001314170">
    <property type="component" value="Unassembled WGS sequence"/>
</dbReference>
<protein>
    <submittedName>
        <fullName evidence="2">Uncharacterized protein</fullName>
    </submittedName>
</protein>
<evidence type="ECO:0000313" key="2">
    <source>
        <dbReference type="EMBL" id="CAK7328869.1"/>
    </source>
</evidence>
<proteinExistence type="predicted"/>
<feature type="region of interest" description="Disordered" evidence="1">
    <location>
        <begin position="1"/>
        <end position="23"/>
    </location>
</feature>
<comment type="caution">
    <text evidence="2">The sequence shown here is derived from an EMBL/GenBank/DDBJ whole genome shotgun (WGS) entry which is preliminary data.</text>
</comment>
<name>A0AAV1R8Q3_9ROSI</name>
<reference evidence="2 3" key="1">
    <citation type="submission" date="2024-01" db="EMBL/GenBank/DDBJ databases">
        <authorList>
            <person name="Waweru B."/>
        </authorList>
    </citation>
    <scope>NUCLEOTIDE SEQUENCE [LARGE SCALE GENOMIC DNA]</scope>
</reference>
<dbReference type="EMBL" id="CAWUPB010000905">
    <property type="protein sequence ID" value="CAK7328869.1"/>
    <property type="molecule type" value="Genomic_DNA"/>
</dbReference>
<accession>A0AAV1R8Q3</accession>
<evidence type="ECO:0000313" key="3">
    <source>
        <dbReference type="Proteomes" id="UP001314170"/>
    </source>
</evidence>